<dbReference type="InterPro" id="IPR036390">
    <property type="entry name" value="WH_DNA-bd_sf"/>
</dbReference>
<gene>
    <name evidence="7" type="ORF">A8926_8070</name>
</gene>
<keyword evidence="8" id="KW-1185">Reference proteome</keyword>
<keyword evidence="5" id="KW-0804">Transcription</keyword>
<keyword evidence="4" id="KW-0238">DNA-binding</keyword>
<dbReference type="GO" id="GO:0005737">
    <property type="term" value="C:cytoplasm"/>
    <property type="evidence" value="ECO:0007669"/>
    <property type="project" value="UniProtKB-SubCell"/>
</dbReference>
<proteinExistence type="predicted"/>
<dbReference type="GO" id="GO:0003677">
    <property type="term" value="F:DNA binding"/>
    <property type="evidence" value="ECO:0007669"/>
    <property type="project" value="UniProtKB-KW"/>
</dbReference>
<dbReference type="PANTHER" id="PTHR33164">
    <property type="entry name" value="TRANSCRIPTIONAL REGULATOR, MARR FAMILY"/>
    <property type="match status" value="1"/>
</dbReference>
<keyword evidence="2" id="KW-0963">Cytoplasm</keyword>
<evidence type="ECO:0000256" key="2">
    <source>
        <dbReference type="ARBA" id="ARBA00022490"/>
    </source>
</evidence>
<evidence type="ECO:0000313" key="8">
    <source>
        <dbReference type="Proteomes" id="UP000233786"/>
    </source>
</evidence>
<evidence type="ECO:0000256" key="1">
    <source>
        <dbReference type="ARBA" id="ARBA00004496"/>
    </source>
</evidence>
<dbReference type="AlphaFoldDB" id="A0A2N3YA99"/>
<keyword evidence="3" id="KW-0805">Transcription regulation</keyword>
<dbReference type="InterPro" id="IPR055166">
    <property type="entry name" value="Transc_reg_Sar_Rot_HTH"/>
</dbReference>
<accession>A0A2N3YA99</accession>
<dbReference type="PRINTS" id="PR00598">
    <property type="entry name" value="HTHMARR"/>
</dbReference>
<dbReference type="SMART" id="SM00347">
    <property type="entry name" value="HTH_MARR"/>
    <property type="match status" value="1"/>
</dbReference>
<evidence type="ECO:0000313" key="7">
    <source>
        <dbReference type="EMBL" id="PKW19867.1"/>
    </source>
</evidence>
<name>A0A2N3YA99_SACSN</name>
<dbReference type="InterPro" id="IPR000835">
    <property type="entry name" value="HTH_MarR-typ"/>
</dbReference>
<dbReference type="InterPro" id="IPR039422">
    <property type="entry name" value="MarR/SlyA-like"/>
</dbReference>
<dbReference type="FunFam" id="1.10.10.10:FF:000163">
    <property type="entry name" value="MarR family transcriptional regulator"/>
    <property type="match status" value="1"/>
</dbReference>
<comment type="subcellular location">
    <subcellularLocation>
        <location evidence="1">Cytoplasm</location>
    </subcellularLocation>
</comment>
<dbReference type="PANTHER" id="PTHR33164:SF5">
    <property type="entry name" value="ORGANIC HYDROPEROXIDE RESISTANCE TRANSCRIPTIONAL REGULATOR"/>
    <property type="match status" value="1"/>
</dbReference>
<dbReference type="GO" id="GO:0006950">
    <property type="term" value="P:response to stress"/>
    <property type="evidence" value="ECO:0007669"/>
    <property type="project" value="TreeGrafter"/>
</dbReference>
<dbReference type="Proteomes" id="UP000233786">
    <property type="component" value="Unassembled WGS sequence"/>
</dbReference>
<sequence length="207" mass="22881">MGPWPPTRRRGPLCCAGWGRGRGWGWVLVTGRFPCPQSAAHVLVVHNLVSRYLVRVDESRLALDRQVCFALYSASRAFTGTYRALLAELGLTYPQYLVMLVLWERESVTVKELGAALRLDSGTLSPLLKRLEARGLIVRQRSVMDERSVAVALTADGSELRGQARCIPDQMVSATGMRVDELIQLKSTLERLTAALDSAAQQQAESK</sequence>
<protein>
    <submittedName>
        <fullName evidence="7">MarR family transcriptional regulator</fullName>
    </submittedName>
</protein>
<dbReference type="STRING" id="994479.GCA_000194155_00078"/>
<dbReference type="EMBL" id="PJNB01000001">
    <property type="protein sequence ID" value="PKW19867.1"/>
    <property type="molecule type" value="Genomic_DNA"/>
</dbReference>
<dbReference type="GO" id="GO:0003700">
    <property type="term" value="F:DNA-binding transcription factor activity"/>
    <property type="evidence" value="ECO:0007669"/>
    <property type="project" value="InterPro"/>
</dbReference>
<dbReference type="PROSITE" id="PS50995">
    <property type="entry name" value="HTH_MARR_2"/>
    <property type="match status" value="1"/>
</dbReference>
<reference evidence="7" key="1">
    <citation type="submission" date="2017-12" db="EMBL/GenBank/DDBJ databases">
        <title>Sequencing the genomes of 1000 Actinobacteria strains.</title>
        <authorList>
            <person name="Klenk H.-P."/>
        </authorList>
    </citation>
    <scope>NUCLEOTIDE SEQUENCE [LARGE SCALE GENOMIC DNA]</scope>
    <source>
        <strain evidence="7">DSM 44228</strain>
    </source>
</reference>
<dbReference type="SUPFAM" id="SSF46785">
    <property type="entry name" value="Winged helix' DNA-binding domain"/>
    <property type="match status" value="1"/>
</dbReference>
<comment type="caution">
    <text evidence="7">The sequence shown here is derived from an EMBL/GenBank/DDBJ whole genome shotgun (WGS) entry which is preliminary data.</text>
</comment>
<organism evidence="7 8">
    <name type="scientific">Saccharopolyspora spinosa</name>
    <dbReference type="NCBI Taxonomy" id="60894"/>
    <lineage>
        <taxon>Bacteria</taxon>
        <taxon>Bacillati</taxon>
        <taxon>Actinomycetota</taxon>
        <taxon>Actinomycetes</taxon>
        <taxon>Pseudonocardiales</taxon>
        <taxon>Pseudonocardiaceae</taxon>
        <taxon>Saccharopolyspora</taxon>
    </lineage>
</organism>
<dbReference type="OrthoDB" id="9806864at2"/>
<dbReference type="Pfam" id="PF22381">
    <property type="entry name" value="Staph_reg_Sar_Rot"/>
    <property type="match status" value="1"/>
</dbReference>
<dbReference type="InterPro" id="IPR036388">
    <property type="entry name" value="WH-like_DNA-bd_sf"/>
</dbReference>
<evidence type="ECO:0000259" key="6">
    <source>
        <dbReference type="PROSITE" id="PS50995"/>
    </source>
</evidence>
<evidence type="ECO:0000256" key="5">
    <source>
        <dbReference type="ARBA" id="ARBA00023163"/>
    </source>
</evidence>
<evidence type="ECO:0000256" key="3">
    <source>
        <dbReference type="ARBA" id="ARBA00023015"/>
    </source>
</evidence>
<feature type="domain" description="HTH marR-type" evidence="6">
    <location>
        <begin position="64"/>
        <end position="194"/>
    </location>
</feature>
<evidence type="ECO:0000256" key="4">
    <source>
        <dbReference type="ARBA" id="ARBA00023125"/>
    </source>
</evidence>
<dbReference type="Gene3D" id="1.10.10.10">
    <property type="entry name" value="Winged helix-like DNA-binding domain superfamily/Winged helix DNA-binding domain"/>
    <property type="match status" value="1"/>
</dbReference>